<dbReference type="AlphaFoldDB" id="A0A362WWV9"/>
<evidence type="ECO:0000256" key="1">
    <source>
        <dbReference type="ARBA" id="ARBA00022475"/>
    </source>
</evidence>
<dbReference type="InterPro" id="IPR002035">
    <property type="entry name" value="VWF_A"/>
</dbReference>
<keyword evidence="2 5" id="KW-0812">Transmembrane</keyword>
<dbReference type="Pfam" id="PF07584">
    <property type="entry name" value="BatA"/>
    <property type="match status" value="1"/>
</dbReference>
<dbReference type="InterPro" id="IPR033881">
    <property type="entry name" value="vWA_BatA_type"/>
</dbReference>
<gene>
    <name evidence="7" type="ORF">CLV33_11418</name>
</gene>
<evidence type="ECO:0000256" key="4">
    <source>
        <dbReference type="ARBA" id="ARBA00023136"/>
    </source>
</evidence>
<organism evidence="7 8">
    <name type="scientific">Jejuia pallidilutea</name>
    <dbReference type="NCBI Taxonomy" id="504487"/>
    <lineage>
        <taxon>Bacteria</taxon>
        <taxon>Pseudomonadati</taxon>
        <taxon>Bacteroidota</taxon>
        <taxon>Flavobacteriia</taxon>
        <taxon>Flavobacteriales</taxon>
        <taxon>Flavobacteriaceae</taxon>
        <taxon>Jejuia</taxon>
    </lineage>
</organism>
<dbReference type="Gene3D" id="3.40.50.410">
    <property type="entry name" value="von Willebrand factor, type A domain"/>
    <property type="match status" value="1"/>
</dbReference>
<evidence type="ECO:0000256" key="3">
    <source>
        <dbReference type="ARBA" id="ARBA00022989"/>
    </source>
</evidence>
<evidence type="ECO:0000313" key="7">
    <source>
        <dbReference type="EMBL" id="PQV45251.1"/>
    </source>
</evidence>
<evidence type="ECO:0000313" key="8">
    <source>
        <dbReference type="Proteomes" id="UP000251545"/>
    </source>
</evidence>
<dbReference type="PANTHER" id="PTHR22550">
    <property type="entry name" value="SPORE GERMINATION PROTEIN"/>
    <property type="match status" value="1"/>
</dbReference>
<dbReference type="PROSITE" id="PS50234">
    <property type="entry name" value="VWFA"/>
    <property type="match status" value="1"/>
</dbReference>
<keyword evidence="3 5" id="KW-1133">Transmembrane helix</keyword>
<protein>
    <submittedName>
        <fullName evidence="7">Ca-activated chloride channel family protein</fullName>
    </submittedName>
</protein>
<feature type="transmembrane region" description="Helical" evidence="5">
    <location>
        <begin position="312"/>
        <end position="331"/>
    </location>
</feature>
<dbReference type="InterPro" id="IPR024163">
    <property type="entry name" value="Aerotolerance_reg_N"/>
</dbReference>
<dbReference type="SUPFAM" id="SSF53300">
    <property type="entry name" value="vWA-like"/>
    <property type="match status" value="1"/>
</dbReference>
<feature type="transmembrane region" description="Helical" evidence="5">
    <location>
        <begin position="12"/>
        <end position="28"/>
    </location>
</feature>
<dbReference type="SMART" id="SM00327">
    <property type="entry name" value="VWA"/>
    <property type="match status" value="1"/>
</dbReference>
<proteinExistence type="predicted"/>
<dbReference type="InterPro" id="IPR050768">
    <property type="entry name" value="UPF0353/GerABKA_families"/>
</dbReference>
<evidence type="ECO:0000256" key="5">
    <source>
        <dbReference type="SAM" id="Phobius"/>
    </source>
</evidence>
<keyword evidence="4 5" id="KW-0472">Membrane</keyword>
<dbReference type="Proteomes" id="UP000251545">
    <property type="component" value="Unassembled WGS sequence"/>
</dbReference>
<comment type="caution">
    <text evidence="7">The sequence shown here is derived from an EMBL/GenBank/DDBJ whole genome shotgun (WGS) entry which is preliminary data.</text>
</comment>
<dbReference type="Pfam" id="PF00092">
    <property type="entry name" value="VWA"/>
    <property type="match status" value="1"/>
</dbReference>
<dbReference type="RefSeq" id="WP_105474761.1">
    <property type="nucleotide sequence ID" value="NZ_PVEO01000014.1"/>
</dbReference>
<feature type="transmembrane region" description="Helical" evidence="5">
    <location>
        <begin position="57"/>
        <end position="75"/>
    </location>
</feature>
<dbReference type="PANTHER" id="PTHR22550:SF5">
    <property type="entry name" value="LEUCINE ZIPPER PROTEIN 4"/>
    <property type="match status" value="1"/>
</dbReference>
<dbReference type="InterPro" id="IPR036465">
    <property type="entry name" value="vWFA_dom_sf"/>
</dbReference>
<accession>A0A362WWV9</accession>
<evidence type="ECO:0000256" key="2">
    <source>
        <dbReference type="ARBA" id="ARBA00022692"/>
    </source>
</evidence>
<dbReference type="EMBL" id="PVEO01000014">
    <property type="protein sequence ID" value="PQV45251.1"/>
    <property type="molecule type" value="Genomic_DNA"/>
</dbReference>
<keyword evidence="1" id="KW-1003">Cell membrane</keyword>
<name>A0A362WWV9_9FLAO</name>
<evidence type="ECO:0000259" key="6">
    <source>
        <dbReference type="PROSITE" id="PS50234"/>
    </source>
</evidence>
<dbReference type="CDD" id="cd01467">
    <property type="entry name" value="vWA_BatA_type"/>
    <property type="match status" value="1"/>
</dbReference>
<reference evidence="7 8" key="1">
    <citation type="submission" date="2018-02" db="EMBL/GenBank/DDBJ databases">
        <title>Genomic Encyclopedia of Archaeal and Bacterial Type Strains, Phase II (KMG-II): from individual species to whole genera.</title>
        <authorList>
            <person name="Goeker M."/>
        </authorList>
    </citation>
    <scope>NUCLEOTIDE SEQUENCE [LARGE SCALE GENOMIC DNA]</scope>
    <source>
        <strain evidence="7 8">DSM 21165</strain>
    </source>
</reference>
<sequence>MLEGIEFLNKELFWLLLLLPVAIAWYVFKNKKQTAELKISSLKGFKVTNSWLPKLKHILFVFRLLALALLITALARPQSVDVSSKTKTTRGIDIVMAIDVSASMLAKDLQPNRLEALKDVASEFIKGRPNDRIGLVEYAGESYTKTPITSDKAIVLRSLKSIEYNTIIEGGTAIGMGLATSVNRLKDSKAQSKVIILLTDGVNNTGFIDPRTASELAVEYGIKTYTIGLGTNGMALSPIALDPRTGRIQYGRAQVEIDEELLKEIADATGGKYFRATNNEKLEEIYKEINKLEKTEIEEFKFYNYEEKYRPLVLLAGLLLLLLELLLRFTIFRSFV</sequence>
<feature type="domain" description="VWFA" evidence="6">
    <location>
        <begin position="93"/>
        <end position="289"/>
    </location>
</feature>